<accession>A0ABQ0Q1P1</accession>
<organism evidence="2 3">
    <name type="scientific">Asaia krungthepensis NRIC 0535</name>
    <dbReference type="NCBI Taxonomy" id="1307925"/>
    <lineage>
        <taxon>Bacteria</taxon>
        <taxon>Pseudomonadati</taxon>
        <taxon>Pseudomonadota</taxon>
        <taxon>Alphaproteobacteria</taxon>
        <taxon>Acetobacterales</taxon>
        <taxon>Acetobacteraceae</taxon>
        <taxon>Asaia</taxon>
    </lineage>
</organism>
<feature type="transmembrane region" description="Helical" evidence="1">
    <location>
        <begin position="86"/>
        <end position="107"/>
    </location>
</feature>
<evidence type="ECO:0000313" key="2">
    <source>
        <dbReference type="EMBL" id="GBQ87167.1"/>
    </source>
</evidence>
<feature type="transmembrane region" description="Helical" evidence="1">
    <location>
        <begin position="6"/>
        <end position="26"/>
    </location>
</feature>
<dbReference type="Proteomes" id="UP001062776">
    <property type="component" value="Unassembled WGS sequence"/>
</dbReference>
<dbReference type="RefSeq" id="WP_264815043.1">
    <property type="nucleotide sequence ID" value="NZ_BAPV01000009.1"/>
</dbReference>
<sequence>MGPDYFAAFCAALMACLFLWGSFWRVSLIEHLARQREGNAMQDRAEAPGIDRFFRFYTRIWGAFFALRALIFIDMARVPAHHGPEAFVLRLSLVFMIAASFFGPSLYRFHSACQSTR</sequence>
<comment type="caution">
    <text evidence="2">The sequence shown here is derived from an EMBL/GenBank/DDBJ whole genome shotgun (WGS) entry which is preliminary data.</text>
</comment>
<keyword evidence="3" id="KW-1185">Reference proteome</keyword>
<keyword evidence="1" id="KW-0812">Transmembrane</keyword>
<keyword evidence="1" id="KW-1133">Transmembrane helix</keyword>
<protein>
    <submittedName>
        <fullName evidence="2">Uncharacterized protein</fullName>
    </submittedName>
</protein>
<keyword evidence="1" id="KW-0472">Membrane</keyword>
<name>A0ABQ0Q1P1_9PROT</name>
<dbReference type="EMBL" id="BAPV01000009">
    <property type="protein sequence ID" value="GBQ87167.1"/>
    <property type="molecule type" value="Genomic_DNA"/>
</dbReference>
<reference evidence="2" key="1">
    <citation type="submission" date="2013-04" db="EMBL/GenBank/DDBJ databases">
        <title>The genome sequencing project of 58 acetic acid bacteria.</title>
        <authorList>
            <person name="Okamoto-Kainuma A."/>
            <person name="Ishikawa M."/>
            <person name="Umino S."/>
            <person name="Koizumi Y."/>
            <person name="Shiwa Y."/>
            <person name="Yoshikawa H."/>
            <person name="Matsutani M."/>
            <person name="Matsushita K."/>
        </authorList>
    </citation>
    <scope>NUCLEOTIDE SEQUENCE</scope>
    <source>
        <strain evidence="2">NRIC 0535</strain>
    </source>
</reference>
<proteinExistence type="predicted"/>
<evidence type="ECO:0000313" key="3">
    <source>
        <dbReference type="Proteomes" id="UP001062776"/>
    </source>
</evidence>
<feature type="transmembrane region" description="Helical" evidence="1">
    <location>
        <begin position="60"/>
        <end position="80"/>
    </location>
</feature>
<gene>
    <name evidence="2" type="ORF">AA0535_1209</name>
</gene>
<evidence type="ECO:0000256" key="1">
    <source>
        <dbReference type="SAM" id="Phobius"/>
    </source>
</evidence>